<dbReference type="SMART" id="SM00385">
    <property type="entry name" value="CYCLIN"/>
    <property type="match status" value="2"/>
</dbReference>
<keyword evidence="2 4" id="KW-0195">Cyclin</keyword>
<dbReference type="PANTHER" id="PTHR10177">
    <property type="entry name" value="CYCLINS"/>
    <property type="match status" value="1"/>
</dbReference>
<dbReference type="InterPro" id="IPR004367">
    <property type="entry name" value="Cyclin_C-dom"/>
</dbReference>
<evidence type="ECO:0000256" key="4">
    <source>
        <dbReference type="RuleBase" id="RU000383"/>
    </source>
</evidence>
<comment type="caution">
    <text evidence="8">The sequence shown here is derived from an EMBL/GenBank/DDBJ whole genome shotgun (WGS) entry which is preliminary data.</text>
</comment>
<reference evidence="8" key="1">
    <citation type="submission" date="2023-06" db="EMBL/GenBank/DDBJ databases">
        <title>Genome-scale phylogeny and comparative genomics of the fungal order Sordariales.</title>
        <authorList>
            <consortium name="Lawrence Berkeley National Laboratory"/>
            <person name="Hensen N."/>
            <person name="Bonometti L."/>
            <person name="Westerberg I."/>
            <person name="Brannstrom I.O."/>
            <person name="Guillou S."/>
            <person name="Cros-Aarteil S."/>
            <person name="Calhoun S."/>
            <person name="Haridas S."/>
            <person name="Kuo A."/>
            <person name="Mondo S."/>
            <person name="Pangilinan J."/>
            <person name="Riley R."/>
            <person name="Labutti K."/>
            <person name="Andreopoulos B."/>
            <person name="Lipzen A."/>
            <person name="Chen C."/>
            <person name="Yanf M."/>
            <person name="Daum C."/>
            <person name="Ng V."/>
            <person name="Clum A."/>
            <person name="Steindorff A."/>
            <person name="Ohm R."/>
            <person name="Martin F."/>
            <person name="Silar P."/>
            <person name="Natvig D."/>
            <person name="Lalanne C."/>
            <person name="Gautier V."/>
            <person name="Ament-Velasquez S.L."/>
            <person name="Kruys A."/>
            <person name="Hutchinson M.I."/>
            <person name="Powell A.J."/>
            <person name="Barry K."/>
            <person name="Miller A.N."/>
            <person name="Grigoriev I.V."/>
            <person name="Debuchy R."/>
            <person name="Gladieux P."/>
            <person name="Thoren M.H."/>
            <person name="Johannesson H."/>
        </authorList>
    </citation>
    <scope>NUCLEOTIDE SEQUENCE</scope>
    <source>
        <strain evidence="8">8032-3</strain>
    </source>
</reference>
<feature type="domain" description="Cyclin-like" evidence="6">
    <location>
        <begin position="419"/>
        <end position="503"/>
    </location>
</feature>
<gene>
    <name evidence="8" type="ORF">QBC33DRAFT_270178</name>
</gene>
<evidence type="ECO:0000259" key="7">
    <source>
        <dbReference type="SMART" id="SM01332"/>
    </source>
</evidence>
<dbReference type="FunFam" id="1.10.472.10:FF:000001">
    <property type="entry name" value="G2/mitotic-specific cyclin"/>
    <property type="match status" value="1"/>
</dbReference>
<dbReference type="GeneID" id="85306364"/>
<feature type="region of interest" description="Disordered" evidence="5">
    <location>
        <begin position="1"/>
        <end position="26"/>
    </location>
</feature>
<feature type="compositionally biased region" description="Polar residues" evidence="5">
    <location>
        <begin position="257"/>
        <end position="273"/>
    </location>
</feature>
<evidence type="ECO:0000259" key="6">
    <source>
        <dbReference type="SMART" id="SM00385"/>
    </source>
</evidence>
<evidence type="ECO:0000256" key="5">
    <source>
        <dbReference type="SAM" id="MobiDB-lite"/>
    </source>
</evidence>
<evidence type="ECO:0000313" key="9">
    <source>
        <dbReference type="Proteomes" id="UP001244011"/>
    </source>
</evidence>
<feature type="domain" description="Cyclin C-terminal" evidence="7">
    <location>
        <begin position="512"/>
        <end position="627"/>
    </location>
</feature>
<dbReference type="EMBL" id="MU839000">
    <property type="protein sequence ID" value="KAK1770510.1"/>
    <property type="molecule type" value="Genomic_DNA"/>
</dbReference>
<feature type="region of interest" description="Disordered" evidence="5">
    <location>
        <begin position="196"/>
        <end position="215"/>
    </location>
</feature>
<evidence type="ECO:0000256" key="2">
    <source>
        <dbReference type="ARBA" id="ARBA00023127"/>
    </source>
</evidence>
<dbReference type="InterPro" id="IPR048258">
    <property type="entry name" value="Cyclins_cyclin-box"/>
</dbReference>
<name>A0AAJ0C5G1_9PEZI</name>
<dbReference type="Pfam" id="PF00134">
    <property type="entry name" value="Cyclin_N"/>
    <property type="match status" value="1"/>
</dbReference>
<dbReference type="SUPFAM" id="SSF47954">
    <property type="entry name" value="Cyclin-like"/>
    <property type="match status" value="2"/>
</dbReference>
<keyword evidence="3" id="KW-0131">Cell cycle</keyword>
<sequence>MDAKPQRPLRGAASSIGTENIIAPRPPIHQQHKSVGNLKSMAQTSGLNVGPKRTAFVDVSNTSRALVDIGQKNQVKDRVAILNNREGPIADKENIPFSGASEAFLRPAQRPSNHTSKQILTTSSFSNAAFLPTKSSATTNNSSTNNPSTFAESRLPPIIKSGVSKKATVIFNDQSDPKLGAQLEVAVSAHQVVDMDSQSVKNPRHYKSQPQLRKEQPVVLRRTQSRHFGNYEELDNYDDNATEASYEDALEDLPEQVEQSPQTTEVLESSNTPESEDKHVASVVPSATGSDELLPPPVAYELEEYWDEDDEEYFEEQGYTTAHSYRSHGDNTTGGATTVVAPKVTAKIQQELEIAKVIVQNSRTEDEIEEEAWDVSMVAEYGEEIFQYMKALENTMLPNPYYMDIQTEIQWSMRSILMEWLVQVHQRFGLLPETLFLAVNYIDRFLSVKIVSLHKLQLVGATAIFVAAKYEEINCPSVQEIVFMVNQGYTVQEVLKAERFMLSMLQFELGWPGPMSFLRRISKADDYDLETRTLSKYFLEVTIVDERFVASPPSFLAAGAHCLARMMLRKGDWTSAHVHYSGYSLSQLKPLVATIFECCLTARKHHAAVYDKYSNPKYKRASTFVETEINKGFTLSFLSARSRSSRALDDQSTAAHFAAYGARLSIPTEG</sequence>
<dbReference type="Proteomes" id="UP001244011">
    <property type="component" value="Unassembled WGS sequence"/>
</dbReference>
<dbReference type="SMART" id="SM01332">
    <property type="entry name" value="Cyclin_C"/>
    <property type="match status" value="1"/>
</dbReference>
<dbReference type="CDD" id="cd20512">
    <property type="entry name" value="CYCLIN_CLBs_yeast_rpt2"/>
    <property type="match status" value="1"/>
</dbReference>
<keyword evidence="1" id="KW-0132">Cell division</keyword>
<dbReference type="Gene3D" id="1.10.472.10">
    <property type="entry name" value="Cyclin-like"/>
    <property type="match status" value="2"/>
</dbReference>
<comment type="similarity">
    <text evidence="4">Belongs to the cyclin family.</text>
</comment>
<proteinExistence type="inferred from homology"/>
<evidence type="ECO:0000256" key="1">
    <source>
        <dbReference type="ARBA" id="ARBA00022618"/>
    </source>
</evidence>
<dbReference type="InterPro" id="IPR036915">
    <property type="entry name" value="Cyclin-like_sf"/>
</dbReference>
<dbReference type="InterPro" id="IPR039361">
    <property type="entry name" value="Cyclin"/>
</dbReference>
<dbReference type="AlphaFoldDB" id="A0AAJ0C5G1"/>
<dbReference type="PROSITE" id="PS00292">
    <property type="entry name" value="CYCLINS"/>
    <property type="match status" value="1"/>
</dbReference>
<protein>
    <submittedName>
        <fullName evidence="8">Cyclin-like protein</fullName>
    </submittedName>
</protein>
<dbReference type="InterPro" id="IPR013763">
    <property type="entry name" value="Cyclin-like_dom"/>
</dbReference>
<feature type="region of interest" description="Disordered" evidence="5">
    <location>
        <begin position="134"/>
        <end position="153"/>
    </location>
</feature>
<dbReference type="GO" id="GO:0051301">
    <property type="term" value="P:cell division"/>
    <property type="evidence" value="ECO:0007669"/>
    <property type="project" value="UniProtKB-KW"/>
</dbReference>
<evidence type="ECO:0000256" key="3">
    <source>
        <dbReference type="ARBA" id="ARBA00023306"/>
    </source>
</evidence>
<evidence type="ECO:0000313" key="8">
    <source>
        <dbReference type="EMBL" id="KAK1770510.1"/>
    </source>
</evidence>
<feature type="region of interest" description="Disordered" evidence="5">
    <location>
        <begin position="253"/>
        <end position="294"/>
    </location>
</feature>
<dbReference type="InterPro" id="IPR006671">
    <property type="entry name" value="Cyclin_N"/>
</dbReference>
<keyword evidence="9" id="KW-1185">Reference proteome</keyword>
<feature type="domain" description="Cyclin-like" evidence="6">
    <location>
        <begin position="516"/>
        <end position="597"/>
    </location>
</feature>
<accession>A0AAJ0C5G1</accession>
<feature type="compositionally biased region" description="Low complexity" evidence="5">
    <location>
        <begin position="134"/>
        <end position="149"/>
    </location>
</feature>
<dbReference type="Pfam" id="PF02984">
    <property type="entry name" value="Cyclin_C"/>
    <property type="match status" value="1"/>
</dbReference>
<dbReference type="RefSeq" id="XP_060286723.1">
    <property type="nucleotide sequence ID" value="XM_060423177.1"/>
</dbReference>
<organism evidence="8 9">
    <name type="scientific">Phialemonium atrogriseum</name>
    <dbReference type="NCBI Taxonomy" id="1093897"/>
    <lineage>
        <taxon>Eukaryota</taxon>
        <taxon>Fungi</taxon>
        <taxon>Dikarya</taxon>
        <taxon>Ascomycota</taxon>
        <taxon>Pezizomycotina</taxon>
        <taxon>Sordariomycetes</taxon>
        <taxon>Sordariomycetidae</taxon>
        <taxon>Cephalothecales</taxon>
        <taxon>Cephalothecaceae</taxon>
        <taxon>Phialemonium</taxon>
    </lineage>
</organism>